<reference evidence="1" key="1">
    <citation type="journal article" date="2015" name="Nature">
        <title>Complex archaea that bridge the gap between prokaryotes and eukaryotes.</title>
        <authorList>
            <person name="Spang A."/>
            <person name="Saw J.H."/>
            <person name="Jorgensen S.L."/>
            <person name="Zaremba-Niedzwiedzka K."/>
            <person name="Martijn J."/>
            <person name="Lind A.E."/>
            <person name="van Eijk R."/>
            <person name="Schleper C."/>
            <person name="Guy L."/>
            <person name="Ettema T.J."/>
        </authorList>
    </citation>
    <scope>NUCLEOTIDE SEQUENCE</scope>
</reference>
<protein>
    <recommendedName>
        <fullName evidence="2">Phage portal protein</fullName>
    </recommendedName>
</protein>
<gene>
    <name evidence="1" type="ORF">LCGC14_2121690</name>
</gene>
<dbReference type="InterPro" id="IPR006944">
    <property type="entry name" value="Phage/GTA_portal"/>
</dbReference>
<evidence type="ECO:0008006" key="2">
    <source>
        <dbReference type="Google" id="ProtNLM"/>
    </source>
</evidence>
<sequence>MPETRIDSAVSSTDQHKDFAIPAKSTDAASEAKETRWNNNEWAKWFGFYKSIPELAAAIDAKATWTVGKGFVGGIFEEVVLNHIRGWGKDTFNTILENMIRTYNIGGDAFAEVIQNSIGIMINLKPLDPSSMTTFLNPQGIIIRYEQRTKTGENTAVKTFQPEQILHLVNDRVADSARGVSVIEAVEWNLQAQEEAKRAHRKMVKRNGIVRVIEVDVDDTTKLNDFKVQWKEAIDKGDVLILPKDVAEAKDWHGTLDTQGIVMWLNYLDDEFFMIIGIPKLIMGGMSEREGDSKMSYLSFEQVYKREANELIDDLWNQLAIKITLNKPASLQNQLADNELKNTSQVGFQPNDTTAGVGE</sequence>
<dbReference type="EMBL" id="LAZR01026432">
    <property type="protein sequence ID" value="KKL68767.1"/>
    <property type="molecule type" value="Genomic_DNA"/>
</dbReference>
<evidence type="ECO:0000313" key="1">
    <source>
        <dbReference type="EMBL" id="KKL68767.1"/>
    </source>
</evidence>
<name>A0A0F9H0E5_9ZZZZ</name>
<dbReference type="AlphaFoldDB" id="A0A0F9H0E5"/>
<proteinExistence type="predicted"/>
<dbReference type="Pfam" id="PF04860">
    <property type="entry name" value="Phage_portal"/>
    <property type="match status" value="1"/>
</dbReference>
<accession>A0A0F9H0E5</accession>
<organism evidence="1">
    <name type="scientific">marine sediment metagenome</name>
    <dbReference type="NCBI Taxonomy" id="412755"/>
    <lineage>
        <taxon>unclassified sequences</taxon>
        <taxon>metagenomes</taxon>
        <taxon>ecological metagenomes</taxon>
    </lineage>
</organism>
<comment type="caution">
    <text evidence="1">The sequence shown here is derived from an EMBL/GenBank/DDBJ whole genome shotgun (WGS) entry which is preliminary data.</text>
</comment>